<dbReference type="EMBL" id="JAHBOH010000001">
    <property type="protein sequence ID" value="MBT0994753.1"/>
    <property type="molecule type" value="Genomic_DNA"/>
</dbReference>
<evidence type="ECO:0000313" key="8">
    <source>
        <dbReference type="Proteomes" id="UP000722125"/>
    </source>
</evidence>
<dbReference type="Pfam" id="PF17803">
    <property type="entry name" value="Cadherin_4"/>
    <property type="match status" value="1"/>
</dbReference>
<keyword evidence="3" id="KW-0624">Polysaccharide degradation</keyword>
<keyword evidence="3" id="KW-0119">Carbohydrate metabolism</keyword>
<evidence type="ECO:0000259" key="6">
    <source>
        <dbReference type="PROSITE" id="PS50853"/>
    </source>
</evidence>
<protein>
    <submittedName>
        <fullName evidence="7">Fibronectin type III domain-containing protein</fullName>
    </submittedName>
</protein>
<dbReference type="InterPro" id="IPR013783">
    <property type="entry name" value="Ig-like_fold"/>
</dbReference>
<feature type="domain" description="Fibronectin type-III" evidence="6">
    <location>
        <begin position="1470"/>
        <end position="1563"/>
    </location>
</feature>
<feature type="compositionally biased region" description="Pro residues" evidence="4">
    <location>
        <begin position="2054"/>
        <end position="2066"/>
    </location>
</feature>
<feature type="region of interest" description="Disordered" evidence="4">
    <location>
        <begin position="2051"/>
        <end position="2073"/>
    </location>
</feature>
<feature type="compositionally biased region" description="Basic and acidic residues" evidence="4">
    <location>
        <begin position="1737"/>
        <end position="1747"/>
    </location>
</feature>
<name>A0ABS5U017_9CELL</name>
<sequence>MSWERIRRRATTTAAVVTVPVVVAVLALMNPGYPLARVELNDGAVWLTATSQLKLGRYNVQVDELNAGLVTESGTFDVLQDEGDVLLVEAGSVAVVDPATVALTTQVTASGIQPSAVPGGAVSMAAGVVSVVDDEGDAFVRRLSDLNGLQPADDEPDVALGEGGRAVVSRGGLALAVDATGAVTRVDVRTGTAKVSAGEPFEAGALDQLTAVGDVPVGLRDSMVVLPGRTVELQGTDLTLQQPGPESSRVLVASSDALIEVPLDGGDPVTHRTSGQGKPAAPVQVDGCAHAAWASAAGSYLRLCEDEDVVELALEDMSAQDQLTFRVNRSVVVLNDTLRGRVWEPQEDTDLRVPNWQDIEQQEDPEKNEDSDDSPETTQELVEKCSAESSSPQAADDEFGVRAGRTTILPVISNDSSSDCGILVVSTFDPIPEDFGTVEAIYGGRALQVRIKDGASGSESFTYQIQDGRIAAPSTATVTLTVHGDDENEPPVQDRTGAMEVEQGGQARYDVLANFHDPDGDDMLVVGATADAAIGSVRFRQDGTITFRADGGQLGRTTMTVLVSDGSQDEPTEGEVVVDVRPTDAVPPQVDPVHAETYVGQAVTLAPLDAVRTSGSDPAQLVSVEDVAGATVTSDLQAGTFTFSAPRIESYYVSFVVVSGSQQATGLARIDVKAFPESPEPPIAVRDRAFLPAGGQTTIDPLANDTDPAGALLVLQSVGTDDAGPLNVAVLDHHLVQISSDQTLDHVVVLPYVVSNGVKKARGEIVVQPIPPSASTQPPVVENVEATVRTGGVVTIPVLDSAYDPDGDALTLVRDLAEDVGDGEGLLFVSGDVLRYQAPSDPMTVHATFVVEDATGNRTAGSLTVRVHESDPETKAPPTPRDLDARVFAGETVRIDVPLVGIDPDGDGVALLGLASGPLKGRIVGQGPDWLEYEAFATRSGTDVFTYAVEDWVGQRAVATIRVGISPRPSDAASVVARDDAVTIRPGERIEVRVLANDIDSSGDELTLSPVLEVPEGIDATVADRRVVVTAPRKEQVAKIVYTATNSRGGRDSAVLTVTVDEDAPVLPPIARDVVVPATETFGLTEVVVDVLATSQNPSGPPSDLEVSVPSSVAATATVRPDKKILVTLTDQTQTLPFLLTNVRDPEHATAYAFITVPPLGFIRPTLRPGAPELRVAQGDTLTLSLGEQVKVAQGREPSVADALAVSATNGTATSSKDGGSLLFTPNEDYIGPASVTLPVTDATGPGDTGARTAYLSFSIEVYAIDDHPPTFSASEQRVAPNEAPATVDLRDFTTTPEGQTPEDDRYSYQLTAAVPAGFRATLEGSTLSLSADADTPRGASGVLQLRIGYGRAGSLDAQVPIKATASQRPKASVVDRRIDDASEGEPVTVNVLEGAFNPFPETPLRVLGATVETPGAGAATATASTVTVTPREGFIGQMVVRYRVRDAVPDPEREVEGRITLTVRGAPATPTRPRVEAIRSRTVVLSWAAPDNRGAQILDYALTAHGDDGSAPTTTCASTTCTFDGLTNDVEYTFTVAARNDVGTSEDSPASGPARPDSVPEAPASVTGEGYGNGELSWSWADSVTDGSAIESYEVQIRPDPPSGGDVRSRPGTALTWSGLANGTRYQIRVRAHSKADDPSGWTPWSAEQSPAGPAGAPTDVSAQRDASADFGKLIDVSWSTPSVKNAEQLTGYRVTVTSAQGFRLATDLPLQNRWTFDQAENGVDYTFVVQARNKYSDDGKGEGEKSSPATARAFGQPTTPQLTDVAAPAGTGEITVQWAAVDDRGAAVTYHVYEDGKEVDTTKSLSTRLTGRVGGTTYTYKVMAENEAGKSGFSAEKKVMATTAPGRPTGLGIAKTAPAGVGKPETIHVTWDAVDSGGGNNLRYDYELRMGGRSSGTKTTSSTGADVDVSSWDVSLWGSEFTLVVTARTDIKSGESASASTTISWGEVPSTPTNLQVALDSATAPTSVTATWGAPVNGGGAGDVRYEYCWYPERTGRTCGSTAEAGPLTVTLAELGAEQSWRDRQITFQIRAINDKGGSDWIQEWVTVPAQQPDPEPTPDPTPAPTDGTSG</sequence>
<reference evidence="7 8" key="1">
    <citation type="submission" date="2021-05" db="EMBL/GenBank/DDBJ databases">
        <title>Description of Cellulomonas sp. DKR-3 sp. nov.</title>
        <authorList>
            <person name="Dahal R.H."/>
            <person name="Chaudhary D.K."/>
        </authorList>
    </citation>
    <scope>NUCLEOTIDE SEQUENCE [LARGE SCALE GENOMIC DNA]</scope>
    <source>
        <strain evidence="7 8">DKR-3</strain>
    </source>
</reference>
<dbReference type="Pfam" id="PF17963">
    <property type="entry name" value="Big_9"/>
    <property type="match status" value="4"/>
</dbReference>
<feature type="domain" description="Fibronectin type-III" evidence="6">
    <location>
        <begin position="1658"/>
        <end position="1756"/>
    </location>
</feature>
<feature type="region of interest" description="Disordered" evidence="4">
    <location>
        <begin position="1633"/>
        <end position="1664"/>
    </location>
</feature>
<organism evidence="7 8">
    <name type="scientific">Cellulomonas fulva</name>
    <dbReference type="NCBI Taxonomy" id="2835530"/>
    <lineage>
        <taxon>Bacteria</taxon>
        <taxon>Bacillati</taxon>
        <taxon>Actinomycetota</taxon>
        <taxon>Actinomycetes</taxon>
        <taxon>Micrococcales</taxon>
        <taxon>Cellulomonadaceae</taxon>
        <taxon>Cellulomonas</taxon>
    </lineage>
</organism>
<dbReference type="SMART" id="SM00060">
    <property type="entry name" value="FN3"/>
    <property type="match status" value="5"/>
</dbReference>
<feature type="region of interest" description="Disordered" evidence="4">
    <location>
        <begin position="345"/>
        <end position="401"/>
    </location>
</feature>
<evidence type="ECO:0000313" key="7">
    <source>
        <dbReference type="EMBL" id="MBT0994753.1"/>
    </source>
</evidence>
<dbReference type="InterPro" id="IPR050964">
    <property type="entry name" value="Striated_Muscle_Regulatory"/>
</dbReference>
<dbReference type="InterPro" id="IPR040853">
    <property type="entry name" value="RapA2_cadherin-like"/>
</dbReference>
<dbReference type="SUPFAM" id="SSF49265">
    <property type="entry name" value="Fibronectin type III"/>
    <property type="match status" value="4"/>
</dbReference>
<keyword evidence="5" id="KW-0472">Membrane</keyword>
<accession>A0ABS5U017</accession>
<feature type="compositionally biased region" description="Acidic residues" evidence="4">
    <location>
        <begin position="360"/>
        <end position="375"/>
    </location>
</feature>
<proteinExistence type="predicted"/>
<keyword evidence="2" id="KW-0326">Glycosidase</keyword>
<feature type="region of interest" description="Disordered" evidence="4">
    <location>
        <begin position="1541"/>
        <end position="1571"/>
    </location>
</feature>
<comment type="caution">
    <text evidence="7">The sequence shown here is derived from an EMBL/GenBank/DDBJ whole genome shotgun (WGS) entry which is preliminary data.</text>
</comment>
<dbReference type="CDD" id="cd00063">
    <property type="entry name" value="FN3"/>
    <property type="match status" value="5"/>
</dbReference>
<feature type="region of interest" description="Disordered" evidence="4">
    <location>
        <begin position="1737"/>
        <end position="1763"/>
    </location>
</feature>
<dbReference type="Gene3D" id="2.60.40.10">
    <property type="entry name" value="Immunoglobulins"/>
    <property type="match status" value="5"/>
</dbReference>
<dbReference type="Proteomes" id="UP000722125">
    <property type="component" value="Unassembled WGS sequence"/>
</dbReference>
<dbReference type="InterPro" id="IPR036116">
    <property type="entry name" value="FN3_sf"/>
</dbReference>
<dbReference type="PANTHER" id="PTHR13817">
    <property type="entry name" value="TITIN"/>
    <property type="match status" value="1"/>
</dbReference>
<feature type="domain" description="Fibronectin type-III" evidence="6">
    <location>
        <begin position="1953"/>
        <end position="2055"/>
    </location>
</feature>
<dbReference type="NCBIfam" id="NF012211">
    <property type="entry name" value="tand_rpt_95"/>
    <property type="match status" value="1"/>
</dbReference>
<feature type="transmembrane region" description="Helical" evidence="5">
    <location>
        <begin position="12"/>
        <end position="29"/>
    </location>
</feature>
<feature type="domain" description="Fibronectin type-III" evidence="6">
    <location>
        <begin position="1758"/>
        <end position="1848"/>
    </location>
</feature>
<dbReference type="InterPro" id="IPR003961">
    <property type="entry name" value="FN3_dom"/>
</dbReference>
<evidence type="ECO:0000256" key="3">
    <source>
        <dbReference type="ARBA" id="ARBA00023326"/>
    </source>
</evidence>
<dbReference type="PANTHER" id="PTHR13817:SF73">
    <property type="entry name" value="FIBRONECTIN TYPE-III DOMAIN-CONTAINING PROTEIN"/>
    <property type="match status" value="1"/>
</dbReference>
<dbReference type="RefSeq" id="WP_214350198.1">
    <property type="nucleotide sequence ID" value="NZ_JAHBOH010000001.1"/>
</dbReference>
<feature type="domain" description="Fibronectin type-III" evidence="6">
    <location>
        <begin position="1564"/>
        <end position="1654"/>
    </location>
</feature>
<keyword evidence="8" id="KW-1185">Reference proteome</keyword>
<evidence type="ECO:0000256" key="4">
    <source>
        <dbReference type="SAM" id="MobiDB-lite"/>
    </source>
</evidence>
<gene>
    <name evidence="7" type="ORF">KIN34_10700</name>
</gene>
<keyword evidence="1" id="KW-0677">Repeat</keyword>
<evidence type="ECO:0000256" key="2">
    <source>
        <dbReference type="ARBA" id="ARBA00023295"/>
    </source>
</evidence>
<keyword evidence="2" id="KW-0378">Hydrolase</keyword>
<evidence type="ECO:0000256" key="5">
    <source>
        <dbReference type="SAM" id="Phobius"/>
    </source>
</evidence>
<keyword evidence="5" id="KW-0812">Transmembrane</keyword>
<evidence type="ECO:0000256" key="1">
    <source>
        <dbReference type="ARBA" id="ARBA00022737"/>
    </source>
</evidence>
<dbReference type="Pfam" id="PF00041">
    <property type="entry name" value="fn3"/>
    <property type="match status" value="3"/>
</dbReference>
<dbReference type="PROSITE" id="PS50853">
    <property type="entry name" value="FN3"/>
    <property type="match status" value="5"/>
</dbReference>
<keyword evidence="5" id="KW-1133">Transmembrane helix</keyword>